<evidence type="ECO:0000256" key="5">
    <source>
        <dbReference type="ARBA" id="ARBA00022842"/>
    </source>
</evidence>
<keyword evidence="5 8" id="KW-0460">Magnesium</keyword>
<dbReference type="RefSeq" id="WP_186910798.1">
    <property type="nucleotide sequence ID" value="NZ_JACOFV010000001.1"/>
</dbReference>
<comment type="caution">
    <text evidence="9">The sequence shown here is derived from an EMBL/GenBank/DDBJ whole genome shotgun (WGS) entry which is preliminary data.</text>
</comment>
<evidence type="ECO:0000256" key="3">
    <source>
        <dbReference type="ARBA" id="ARBA00022759"/>
    </source>
</evidence>
<dbReference type="EC" id="3.1.-.-" evidence="8"/>
<evidence type="ECO:0000256" key="8">
    <source>
        <dbReference type="HAMAP-Rule" id="MF_01470"/>
    </source>
</evidence>
<comment type="subunit">
    <text evidence="8">Homodimer, forms a heterotetramer with a Cas2 homodimer.</text>
</comment>
<dbReference type="PANTHER" id="PTHR34353">
    <property type="entry name" value="CRISPR-ASSOCIATED ENDONUCLEASE CAS1 1"/>
    <property type="match status" value="1"/>
</dbReference>
<keyword evidence="4 8" id="KW-0378">Hydrolase</keyword>
<dbReference type="InterPro" id="IPR033641">
    <property type="entry name" value="Cas1_I-E"/>
</dbReference>
<evidence type="ECO:0000256" key="7">
    <source>
        <dbReference type="ARBA" id="ARBA00023125"/>
    </source>
</evidence>
<evidence type="ECO:0000256" key="6">
    <source>
        <dbReference type="ARBA" id="ARBA00023118"/>
    </source>
</evidence>
<dbReference type="InterPro" id="IPR042211">
    <property type="entry name" value="CRISPR-assoc_Cas1_N"/>
</dbReference>
<accession>A0A923HBI6</accession>
<dbReference type="Gene3D" id="3.100.10.20">
    <property type="entry name" value="CRISPR-associated endonuclease Cas1, N-terminal domain"/>
    <property type="match status" value="1"/>
</dbReference>
<comment type="function">
    <text evidence="8">CRISPR (clustered regularly interspaced short palindromic repeat), is an adaptive immune system that provides protection against mobile genetic elements (viruses, transposable elements and conjugative plasmids). CRISPR clusters contain spacers, sequences complementary to antecedent mobile elements, and target invading nucleic acids. CRISPR clusters are transcribed and processed into CRISPR RNA (crRNA). Acts as a dsDNA endonuclease. Involved in the integration of spacer DNA into the CRISPR cassette.</text>
</comment>
<keyword evidence="6 8" id="KW-0051">Antiviral defense</keyword>
<dbReference type="NCBIfam" id="TIGR03638">
    <property type="entry name" value="cas1_ECOLI"/>
    <property type="match status" value="1"/>
</dbReference>
<evidence type="ECO:0000256" key="2">
    <source>
        <dbReference type="ARBA" id="ARBA00022723"/>
    </source>
</evidence>
<dbReference type="GO" id="GO:0016787">
    <property type="term" value="F:hydrolase activity"/>
    <property type="evidence" value="ECO:0007669"/>
    <property type="project" value="UniProtKB-KW"/>
</dbReference>
<protein>
    <recommendedName>
        <fullName evidence="8">CRISPR-associated endonuclease Cas1</fullName>
        <ecNumber evidence="8">3.1.-.-</ecNumber>
    </recommendedName>
</protein>
<dbReference type="Proteomes" id="UP000634011">
    <property type="component" value="Unassembled WGS sequence"/>
</dbReference>
<dbReference type="GO" id="GO:0004520">
    <property type="term" value="F:DNA endonuclease activity"/>
    <property type="evidence" value="ECO:0007669"/>
    <property type="project" value="InterPro"/>
</dbReference>
<dbReference type="GO" id="GO:0051607">
    <property type="term" value="P:defense response to virus"/>
    <property type="evidence" value="ECO:0007669"/>
    <property type="project" value="UniProtKB-UniRule"/>
</dbReference>
<keyword evidence="1 8" id="KW-0540">Nuclease</keyword>
<reference evidence="9" key="1">
    <citation type="submission" date="2020-08" db="EMBL/GenBank/DDBJ databases">
        <title>Novel species isolated from subtropical streams in China.</title>
        <authorList>
            <person name="Lu H."/>
        </authorList>
    </citation>
    <scope>NUCLEOTIDE SEQUENCE</scope>
    <source>
        <strain evidence="9">KACC 12607</strain>
    </source>
</reference>
<dbReference type="InterPro" id="IPR042206">
    <property type="entry name" value="CRISPR-assoc_Cas1_C"/>
</dbReference>
<dbReference type="CDD" id="cd09719">
    <property type="entry name" value="Cas1_I-E"/>
    <property type="match status" value="1"/>
</dbReference>
<proteinExistence type="inferred from homology"/>
<keyword evidence="3 8" id="KW-0255">Endonuclease</keyword>
<feature type="binding site" evidence="8">
    <location>
        <position position="157"/>
    </location>
    <ligand>
        <name>Mn(2+)</name>
        <dbReference type="ChEBI" id="CHEBI:29035"/>
    </ligand>
</feature>
<dbReference type="GO" id="GO:0043571">
    <property type="term" value="P:maintenance of CRISPR repeat elements"/>
    <property type="evidence" value="ECO:0007669"/>
    <property type="project" value="UniProtKB-UniRule"/>
</dbReference>
<evidence type="ECO:0000256" key="4">
    <source>
        <dbReference type="ARBA" id="ARBA00022801"/>
    </source>
</evidence>
<evidence type="ECO:0000313" key="9">
    <source>
        <dbReference type="EMBL" id="MBC3860881.1"/>
    </source>
</evidence>
<dbReference type="InterPro" id="IPR002729">
    <property type="entry name" value="CRISPR-assoc_Cas1"/>
</dbReference>
<keyword evidence="7 8" id="KW-0238">DNA-binding</keyword>
<organism evidence="9 10">
    <name type="scientific">Undibacterium jejuense</name>
    <dbReference type="NCBI Taxonomy" id="1344949"/>
    <lineage>
        <taxon>Bacteria</taxon>
        <taxon>Pseudomonadati</taxon>
        <taxon>Pseudomonadota</taxon>
        <taxon>Betaproteobacteria</taxon>
        <taxon>Burkholderiales</taxon>
        <taxon>Oxalobacteraceae</taxon>
        <taxon>Undibacterium</taxon>
    </lineage>
</organism>
<dbReference type="EMBL" id="JACOFV010000001">
    <property type="protein sequence ID" value="MBC3860881.1"/>
    <property type="molecule type" value="Genomic_DNA"/>
</dbReference>
<comment type="cofactor">
    <cofactor evidence="8">
        <name>Mg(2+)</name>
        <dbReference type="ChEBI" id="CHEBI:18420"/>
    </cofactor>
    <cofactor evidence="8">
        <name>Mn(2+)</name>
        <dbReference type="ChEBI" id="CHEBI:29035"/>
    </cofactor>
</comment>
<dbReference type="InterPro" id="IPR019851">
    <property type="entry name" value="CRISPR-assoc_Cas1_ECOLI"/>
</dbReference>
<feature type="binding site" evidence="8">
    <location>
        <position position="224"/>
    </location>
    <ligand>
        <name>Mn(2+)</name>
        <dbReference type="ChEBI" id="CHEBI:29035"/>
    </ligand>
</feature>
<feature type="binding site" evidence="8">
    <location>
        <position position="237"/>
    </location>
    <ligand>
        <name>Mn(2+)</name>
        <dbReference type="ChEBI" id="CHEBI:29035"/>
    </ligand>
</feature>
<dbReference type="AlphaFoldDB" id="A0A923HBI6"/>
<dbReference type="GO" id="GO:0046872">
    <property type="term" value="F:metal ion binding"/>
    <property type="evidence" value="ECO:0007669"/>
    <property type="project" value="UniProtKB-UniRule"/>
</dbReference>
<dbReference type="HAMAP" id="MF_01470">
    <property type="entry name" value="Cas1"/>
    <property type="match status" value="1"/>
</dbReference>
<keyword evidence="2 8" id="KW-0479">Metal-binding</keyword>
<dbReference type="Pfam" id="PF01867">
    <property type="entry name" value="Cas_Cas1"/>
    <property type="match status" value="2"/>
</dbReference>
<dbReference type="Gene3D" id="1.20.120.920">
    <property type="entry name" value="CRISPR-associated endonuclease Cas1, C-terminal domain"/>
    <property type="match status" value="1"/>
</dbReference>
<dbReference type="GO" id="GO:0003677">
    <property type="term" value="F:DNA binding"/>
    <property type="evidence" value="ECO:0007669"/>
    <property type="project" value="UniProtKB-KW"/>
</dbReference>
<name>A0A923HBI6_9BURK</name>
<gene>
    <name evidence="9" type="primary">cas1e</name>
    <name evidence="8" type="synonym">cas1</name>
    <name evidence="9" type="ORF">H8K32_02120</name>
</gene>
<keyword evidence="8" id="KW-0464">Manganese</keyword>
<dbReference type="InterPro" id="IPR050646">
    <property type="entry name" value="Cas1"/>
</dbReference>
<dbReference type="NCBIfam" id="TIGR00287">
    <property type="entry name" value="cas1"/>
    <property type="match status" value="2"/>
</dbReference>
<evidence type="ECO:0000256" key="1">
    <source>
        <dbReference type="ARBA" id="ARBA00022722"/>
    </source>
</evidence>
<dbReference type="PANTHER" id="PTHR34353:SF3">
    <property type="entry name" value="CRISPR-ASSOCIATED ENDONUCLEASE CAS1"/>
    <property type="match status" value="1"/>
</dbReference>
<comment type="similarity">
    <text evidence="8">Belongs to the CRISPR-associated endonuclease Cas1 family.</text>
</comment>
<keyword evidence="10" id="KW-1185">Reference proteome</keyword>
<evidence type="ECO:0000313" key="10">
    <source>
        <dbReference type="Proteomes" id="UP000634011"/>
    </source>
</evidence>
<sequence length="299" mass="33259">MLDDTSGIKSPSKRLLIKVTRDTLPLVKDKYPFLYLERGRLEIDDASVKWIDSDANVIRLPIATLNCLLLGPGTSVTHEAVKVIAAANCSVCWVGEDSLLFYAHGQTPTSDTRNLREQMKLSADPKKSLEVARRMFSMRFPSADLKGKSLKEMMGMEGYRIRNLYEQKGLEYGVGWKGRNYIPGKFEMGDMTNQVLTACNAALYGILCSAIHSMGFSPHMGFVHSGSPLPFVYDLADLYKENLCIDLAFSLTLSMAGQYNKHMVSAAFRQRVIAANLLGKVAQDIESILEIKNASRDCQ</sequence>